<protein>
    <submittedName>
        <fullName evidence="1">Uncharacterized protein</fullName>
    </submittedName>
</protein>
<dbReference type="EMBL" id="JAPMOU010000024">
    <property type="protein sequence ID" value="MDE1463774.1"/>
    <property type="molecule type" value="Genomic_DNA"/>
</dbReference>
<evidence type="ECO:0000313" key="1">
    <source>
        <dbReference type="EMBL" id="MDE1463774.1"/>
    </source>
</evidence>
<organism evidence="1 2">
    <name type="scientific">Spartinivicinus poritis</name>
    <dbReference type="NCBI Taxonomy" id="2994640"/>
    <lineage>
        <taxon>Bacteria</taxon>
        <taxon>Pseudomonadati</taxon>
        <taxon>Pseudomonadota</taxon>
        <taxon>Gammaproteobacteria</taxon>
        <taxon>Oceanospirillales</taxon>
        <taxon>Zooshikellaceae</taxon>
        <taxon>Spartinivicinus</taxon>
    </lineage>
</organism>
<evidence type="ECO:0000313" key="2">
    <source>
        <dbReference type="Proteomes" id="UP001528823"/>
    </source>
</evidence>
<dbReference type="SUPFAM" id="SSF51182">
    <property type="entry name" value="RmlC-like cupins"/>
    <property type="match status" value="1"/>
</dbReference>
<comment type="caution">
    <text evidence="1">The sequence shown here is derived from an EMBL/GenBank/DDBJ whole genome shotgun (WGS) entry which is preliminary data.</text>
</comment>
<dbReference type="Gene3D" id="2.60.120.10">
    <property type="entry name" value="Jelly Rolls"/>
    <property type="match status" value="1"/>
</dbReference>
<name>A0ABT5UBL9_9GAMM</name>
<dbReference type="InterPro" id="IPR014710">
    <property type="entry name" value="RmlC-like_jellyroll"/>
</dbReference>
<proteinExistence type="predicted"/>
<dbReference type="RefSeq" id="WP_274690105.1">
    <property type="nucleotide sequence ID" value="NZ_JAPMOU010000024.1"/>
</dbReference>
<reference evidence="1 2" key="1">
    <citation type="submission" date="2022-11" db="EMBL/GenBank/DDBJ databases">
        <title>Spartinivicinus poritis sp. nov., isolated from scleractinian coral Porites lutea.</title>
        <authorList>
            <person name="Zhang G."/>
            <person name="Cai L."/>
            <person name="Wei Q."/>
        </authorList>
    </citation>
    <scope>NUCLEOTIDE SEQUENCE [LARGE SCALE GENOMIC DNA]</scope>
    <source>
        <strain evidence="1 2">A2-2</strain>
    </source>
</reference>
<sequence>MEDVIIWNNYFGLLFDDSKSSFPSRLFAYQTFDKNQPITVKIDNAGACFGYVYAGQLTVLDNLVSWQLQREQWFHIPAGCQLILQPFSKIVVCQRLGYRGMHIMGGPIEQSGRLRYIDGCTDTLLCSPPLEGDPCLNLLHFPTNITQTQHTHPSVRAGIIARGHGLCCTAKDTIELREGMVFMIPTGAVHHFETMQQSMDVIAYHPDSDWGPTHEEHPMINRTWVDGKKIVN</sequence>
<dbReference type="InterPro" id="IPR011051">
    <property type="entry name" value="RmlC_Cupin_sf"/>
</dbReference>
<dbReference type="Proteomes" id="UP001528823">
    <property type="component" value="Unassembled WGS sequence"/>
</dbReference>
<keyword evidence="2" id="KW-1185">Reference proteome</keyword>
<accession>A0ABT5UBL9</accession>
<gene>
    <name evidence="1" type="ORF">ORQ98_17615</name>
</gene>